<accession>A0A2G2X6R7</accession>
<comment type="caution">
    <text evidence="2">The sequence shown here is derived from an EMBL/GenBank/DDBJ whole genome shotgun (WGS) entry which is preliminary data.</text>
</comment>
<dbReference type="Proteomes" id="UP000224567">
    <property type="component" value="Unassembled WGS sequence"/>
</dbReference>
<dbReference type="Pfam" id="PF01803">
    <property type="entry name" value="LIM_bind"/>
    <property type="match status" value="1"/>
</dbReference>
<organism evidence="2 3">
    <name type="scientific">Capsicum baccatum</name>
    <name type="common">Peruvian pepper</name>
    <dbReference type="NCBI Taxonomy" id="33114"/>
    <lineage>
        <taxon>Eukaryota</taxon>
        <taxon>Viridiplantae</taxon>
        <taxon>Streptophyta</taxon>
        <taxon>Embryophyta</taxon>
        <taxon>Tracheophyta</taxon>
        <taxon>Spermatophyta</taxon>
        <taxon>Magnoliopsida</taxon>
        <taxon>eudicotyledons</taxon>
        <taxon>Gunneridae</taxon>
        <taxon>Pentapetalae</taxon>
        <taxon>asterids</taxon>
        <taxon>lamiids</taxon>
        <taxon>Solanales</taxon>
        <taxon>Solanaceae</taxon>
        <taxon>Solanoideae</taxon>
        <taxon>Capsiceae</taxon>
        <taxon>Capsicum</taxon>
    </lineage>
</organism>
<evidence type="ECO:0000313" key="2">
    <source>
        <dbReference type="EMBL" id="PHT53119.1"/>
    </source>
</evidence>
<feature type="region of interest" description="Disordered" evidence="1">
    <location>
        <begin position="26"/>
        <end position="61"/>
    </location>
</feature>
<dbReference type="OrthoDB" id="1744659at2759"/>
<keyword evidence="3" id="KW-1185">Reference proteome</keyword>
<gene>
    <name evidence="2" type="ORF">CQW23_07581</name>
</gene>
<feature type="compositionally biased region" description="Low complexity" evidence="1">
    <location>
        <begin position="26"/>
        <end position="43"/>
    </location>
</feature>
<dbReference type="AlphaFoldDB" id="A0A2G2X6R7"/>
<dbReference type="PANTHER" id="PTHR10378">
    <property type="entry name" value="LIM DOMAIN-BINDING PROTEIN"/>
    <property type="match status" value="1"/>
</dbReference>
<reference evidence="2 3" key="1">
    <citation type="journal article" date="2017" name="Genome Biol.">
        <title>New reference genome sequences of hot pepper reveal the massive evolution of plant disease-resistance genes by retroduplication.</title>
        <authorList>
            <person name="Kim S."/>
            <person name="Park J."/>
            <person name="Yeom S.I."/>
            <person name="Kim Y.M."/>
            <person name="Seo E."/>
            <person name="Kim K.T."/>
            <person name="Kim M.S."/>
            <person name="Lee J.M."/>
            <person name="Cheong K."/>
            <person name="Shin H.S."/>
            <person name="Kim S.B."/>
            <person name="Han K."/>
            <person name="Lee J."/>
            <person name="Park M."/>
            <person name="Lee H.A."/>
            <person name="Lee H.Y."/>
            <person name="Lee Y."/>
            <person name="Oh S."/>
            <person name="Lee J.H."/>
            <person name="Choi E."/>
            <person name="Choi E."/>
            <person name="Lee S.E."/>
            <person name="Jeon J."/>
            <person name="Kim H."/>
            <person name="Choi G."/>
            <person name="Song H."/>
            <person name="Lee J."/>
            <person name="Lee S.C."/>
            <person name="Kwon J.K."/>
            <person name="Lee H.Y."/>
            <person name="Koo N."/>
            <person name="Hong Y."/>
            <person name="Kim R.W."/>
            <person name="Kang W.H."/>
            <person name="Huh J.H."/>
            <person name="Kang B.C."/>
            <person name="Yang T.J."/>
            <person name="Lee Y.H."/>
            <person name="Bennetzen J.L."/>
            <person name="Choi D."/>
        </authorList>
    </citation>
    <scope>NUCLEOTIDE SEQUENCE [LARGE SCALE GENOMIC DNA]</scope>
    <source>
        <strain evidence="3">cv. PBC81</strain>
    </source>
</reference>
<proteinExistence type="predicted"/>
<dbReference type="Pfam" id="PF14223">
    <property type="entry name" value="Retrotran_gag_2"/>
    <property type="match status" value="1"/>
</dbReference>
<name>A0A2G2X6R7_CAPBA</name>
<feature type="region of interest" description="Disordered" evidence="1">
    <location>
        <begin position="520"/>
        <end position="539"/>
    </location>
</feature>
<dbReference type="InterPro" id="IPR029005">
    <property type="entry name" value="LIM-bd/SEUSS"/>
</dbReference>
<feature type="compositionally biased region" description="Basic and acidic residues" evidence="1">
    <location>
        <begin position="520"/>
        <end position="535"/>
    </location>
</feature>
<dbReference type="PROSITE" id="PS51257">
    <property type="entry name" value="PROKAR_LIPOPROTEIN"/>
    <property type="match status" value="1"/>
</dbReference>
<reference evidence="3" key="2">
    <citation type="journal article" date="2017" name="J. Anim. Genet.">
        <title>Multiple reference genome sequences of hot pepper reveal the massive evolution of plant disease resistance genes by retroduplication.</title>
        <authorList>
            <person name="Kim S."/>
            <person name="Park J."/>
            <person name="Yeom S.-I."/>
            <person name="Kim Y.-M."/>
            <person name="Seo E."/>
            <person name="Kim K.-T."/>
            <person name="Kim M.-S."/>
            <person name="Lee J.M."/>
            <person name="Cheong K."/>
            <person name="Shin H.-S."/>
            <person name="Kim S.-B."/>
            <person name="Han K."/>
            <person name="Lee J."/>
            <person name="Park M."/>
            <person name="Lee H.-A."/>
            <person name="Lee H.-Y."/>
            <person name="Lee Y."/>
            <person name="Oh S."/>
            <person name="Lee J.H."/>
            <person name="Choi E."/>
            <person name="Choi E."/>
            <person name="Lee S.E."/>
            <person name="Jeon J."/>
            <person name="Kim H."/>
            <person name="Choi G."/>
            <person name="Song H."/>
            <person name="Lee J."/>
            <person name="Lee S.-C."/>
            <person name="Kwon J.-K."/>
            <person name="Lee H.-Y."/>
            <person name="Koo N."/>
            <person name="Hong Y."/>
            <person name="Kim R.W."/>
            <person name="Kang W.-H."/>
            <person name="Huh J.H."/>
            <person name="Kang B.-C."/>
            <person name="Yang T.-J."/>
            <person name="Lee Y.-H."/>
            <person name="Bennetzen J.L."/>
            <person name="Choi D."/>
        </authorList>
    </citation>
    <scope>NUCLEOTIDE SEQUENCE [LARGE SCALE GENOMIC DNA]</scope>
    <source>
        <strain evidence="3">cv. PBC81</strain>
    </source>
</reference>
<dbReference type="STRING" id="33114.A0A2G2X6R7"/>
<feature type="compositionally biased region" description="Polar residues" evidence="1">
    <location>
        <begin position="44"/>
        <end position="61"/>
    </location>
</feature>
<protein>
    <submittedName>
        <fullName evidence="2">Transcriptional regulator SLK3</fullName>
    </submittedName>
</protein>
<evidence type="ECO:0000256" key="1">
    <source>
        <dbReference type="SAM" id="MobiDB-lite"/>
    </source>
</evidence>
<sequence>MRFPASHLSFSSYNMSVSCSSVMDGSSLAQQSSNQDPNSQQLQHNQQCHGTSSATSLPTSRVGQVQLASGLPNGQGLRVPGSFIQDPVALPQMQKKPRLDINQEDILQQLLQRRDPLHIQDPSPQLQALVQQQRLRPEVRIDLSPLLLVCALSVQRHVLCRMFCLAAICPSELRFCGTVEATFEILPRLNEAKFSSGVIDELLFLDIPCEYRHPSGLMMLEYAKTVQESVYEQLRVVQEGQLQIIFTSDLKILSWEFCARRHEVLLTRRSVAPQVNQLQEFVQKYQHALTEMEPDGVSQQDLEANGDILISSSCLSTNLCRIPISTTVEVVNSMKDLMEICMECKVGPIEGLTSIPRHGKAVKFETQYIQETELLLHCQIYLSLGCQILQDVLKETTAAALWLKLESLCMTKSLTCKLHLKRRLYSHCMSEGASLEDHLSVFKEIVSDLETLEVKYDEEDLGLILLCSLPASYTTFRDTILYSRDTLIIDKVYDALFSKEKMKCLVNGLKTQGDGLIVREGRTRERNSGGDEKNRSKSRNRNETCNYCKKKGLIKFEC</sequence>
<dbReference type="EMBL" id="MLFT02000003">
    <property type="protein sequence ID" value="PHT53119.1"/>
    <property type="molecule type" value="Genomic_DNA"/>
</dbReference>
<evidence type="ECO:0000313" key="3">
    <source>
        <dbReference type="Proteomes" id="UP000224567"/>
    </source>
</evidence>